<keyword evidence="3" id="KW-1185">Reference proteome</keyword>
<feature type="domain" description="PRC-barrel" evidence="1">
    <location>
        <begin position="25"/>
        <end position="81"/>
    </location>
</feature>
<evidence type="ECO:0000313" key="2">
    <source>
        <dbReference type="EMBL" id="MEW9853612.1"/>
    </source>
</evidence>
<evidence type="ECO:0000313" key="3">
    <source>
        <dbReference type="Proteomes" id="UP001556118"/>
    </source>
</evidence>
<dbReference type="PANTHER" id="PTHR36505:SF1">
    <property type="entry name" value="BLR1072 PROTEIN"/>
    <property type="match status" value="1"/>
</dbReference>
<dbReference type="Pfam" id="PF05239">
    <property type="entry name" value="PRC"/>
    <property type="match status" value="1"/>
</dbReference>
<sequence length="117" mass="12835">MPDREIDTDGPNAPIETVGNHKLVASDRVEGTSVYSMGGTKVGHVHNFMVNKQSGQVAHVIVSDGGFFGLGTSRYIRVPWADLTYDPSVGGYVSHITKELMQERGRDSAEDAEMRIW</sequence>
<dbReference type="Gene3D" id="2.30.30.240">
    <property type="entry name" value="PRC-barrel domain"/>
    <property type="match status" value="1"/>
</dbReference>
<dbReference type="InterPro" id="IPR011033">
    <property type="entry name" value="PRC_barrel-like_sf"/>
</dbReference>
<comment type="caution">
    <text evidence="2">The sequence shown here is derived from an EMBL/GenBank/DDBJ whole genome shotgun (WGS) entry which is preliminary data.</text>
</comment>
<dbReference type="InterPro" id="IPR027275">
    <property type="entry name" value="PRC-brl_dom"/>
</dbReference>
<dbReference type="RefSeq" id="WP_367767709.1">
    <property type="nucleotide sequence ID" value="NZ_JBFNXR010000008.1"/>
</dbReference>
<organism evidence="2 3">
    <name type="scientific">Novosphingobium rhizovicinum</name>
    <dbReference type="NCBI Taxonomy" id="3228928"/>
    <lineage>
        <taxon>Bacteria</taxon>
        <taxon>Pseudomonadati</taxon>
        <taxon>Pseudomonadota</taxon>
        <taxon>Alphaproteobacteria</taxon>
        <taxon>Sphingomonadales</taxon>
        <taxon>Sphingomonadaceae</taxon>
        <taxon>Novosphingobium</taxon>
    </lineage>
</organism>
<protein>
    <submittedName>
        <fullName evidence="2">PRC-barrel domain-containing protein</fullName>
    </submittedName>
</protein>
<dbReference type="Proteomes" id="UP001556118">
    <property type="component" value="Unassembled WGS sequence"/>
</dbReference>
<evidence type="ECO:0000259" key="1">
    <source>
        <dbReference type="Pfam" id="PF05239"/>
    </source>
</evidence>
<name>A0ABV3R702_9SPHN</name>
<dbReference type="SUPFAM" id="SSF50346">
    <property type="entry name" value="PRC-barrel domain"/>
    <property type="match status" value="1"/>
</dbReference>
<dbReference type="EMBL" id="JBFNXR010000008">
    <property type="protein sequence ID" value="MEW9853612.1"/>
    <property type="molecule type" value="Genomic_DNA"/>
</dbReference>
<dbReference type="PANTHER" id="PTHR36505">
    <property type="entry name" value="BLR1072 PROTEIN"/>
    <property type="match status" value="1"/>
</dbReference>
<accession>A0ABV3R702</accession>
<proteinExistence type="predicted"/>
<gene>
    <name evidence="2" type="ORF">ABUH87_00175</name>
</gene>
<reference evidence="2 3" key="1">
    <citation type="submission" date="2024-06" db="EMBL/GenBank/DDBJ databases">
        <title>Novosphingobium rhizovicinus M1R2S20.</title>
        <authorList>
            <person name="Sun J.-Q."/>
        </authorList>
    </citation>
    <scope>NUCLEOTIDE SEQUENCE [LARGE SCALE GENOMIC DNA]</scope>
    <source>
        <strain evidence="2 3">M1R2S20</strain>
    </source>
</reference>